<evidence type="ECO:0000256" key="1">
    <source>
        <dbReference type="SAM" id="MobiDB-lite"/>
    </source>
</evidence>
<gene>
    <name evidence="2" type="ORF">Fcan01_28155</name>
</gene>
<organism evidence="2 3">
    <name type="scientific">Folsomia candida</name>
    <name type="common">Springtail</name>
    <dbReference type="NCBI Taxonomy" id="158441"/>
    <lineage>
        <taxon>Eukaryota</taxon>
        <taxon>Metazoa</taxon>
        <taxon>Ecdysozoa</taxon>
        <taxon>Arthropoda</taxon>
        <taxon>Hexapoda</taxon>
        <taxon>Collembola</taxon>
        <taxon>Entomobryomorpha</taxon>
        <taxon>Isotomoidea</taxon>
        <taxon>Isotomidae</taxon>
        <taxon>Proisotominae</taxon>
        <taxon>Folsomia</taxon>
    </lineage>
</organism>
<dbReference type="Proteomes" id="UP000198287">
    <property type="component" value="Unassembled WGS sequence"/>
</dbReference>
<accession>A0A226CUF0</accession>
<feature type="region of interest" description="Disordered" evidence="1">
    <location>
        <begin position="69"/>
        <end position="105"/>
    </location>
</feature>
<sequence length="105" mass="11864">MRNLDLDKGAIRGIKLLTCFGYTGKHRAYLDYSRYKKEAAPQLRTYKWKSNCEIDIVIRRSSATEISENEFEAPLSSDGGLLRGNFGHAERGPGGGTRPQRMRVD</sequence>
<keyword evidence="3" id="KW-1185">Reference proteome</keyword>
<name>A0A226CUF0_FOLCA</name>
<evidence type="ECO:0000313" key="2">
    <source>
        <dbReference type="EMBL" id="OXA37055.1"/>
    </source>
</evidence>
<protein>
    <submittedName>
        <fullName evidence="2">Uncharacterized protein</fullName>
    </submittedName>
</protein>
<dbReference type="AlphaFoldDB" id="A0A226CUF0"/>
<comment type="caution">
    <text evidence="2">The sequence shown here is derived from an EMBL/GenBank/DDBJ whole genome shotgun (WGS) entry which is preliminary data.</text>
</comment>
<evidence type="ECO:0000313" key="3">
    <source>
        <dbReference type="Proteomes" id="UP000198287"/>
    </source>
</evidence>
<reference evidence="2 3" key="1">
    <citation type="submission" date="2015-12" db="EMBL/GenBank/DDBJ databases">
        <title>The genome of Folsomia candida.</title>
        <authorList>
            <person name="Faddeeva A."/>
            <person name="Derks M.F."/>
            <person name="Anvar Y."/>
            <person name="Smit S."/>
            <person name="Van Straalen N."/>
            <person name="Roelofs D."/>
        </authorList>
    </citation>
    <scope>NUCLEOTIDE SEQUENCE [LARGE SCALE GENOMIC DNA]</scope>
    <source>
        <strain evidence="2 3">VU population</strain>
        <tissue evidence="2">Whole body</tissue>
    </source>
</reference>
<proteinExistence type="predicted"/>
<dbReference type="EMBL" id="LNIX01000065">
    <property type="protein sequence ID" value="OXA37055.1"/>
    <property type="molecule type" value="Genomic_DNA"/>
</dbReference>